<gene>
    <name evidence="2" type="ORF">g.44897</name>
</gene>
<feature type="non-terminal residue" evidence="2">
    <location>
        <position position="1"/>
    </location>
</feature>
<reference evidence="2" key="1">
    <citation type="submission" date="2015-11" db="EMBL/GenBank/DDBJ databases">
        <title>De novo transcriptome assembly of four potential Pierce s Disease insect vectors from Arizona vineyards.</title>
        <authorList>
            <person name="Tassone E.E."/>
        </authorList>
    </citation>
    <scope>NUCLEOTIDE SEQUENCE</scope>
</reference>
<dbReference type="AlphaFoldDB" id="A0A1B6GGH7"/>
<evidence type="ECO:0000313" key="2">
    <source>
        <dbReference type="EMBL" id="JAS61542.1"/>
    </source>
</evidence>
<dbReference type="InterPro" id="IPR056237">
    <property type="entry name" value="ANKLE2_3rd"/>
</dbReference>
<accession>A0A1B6GGH7</accession>
<protein>
    <recommendedName>
        <fullName evidence="1">ANKLE2 third alpha/beta domain-containing protein</fullName>
    </recommendedName>
</protein>
<dbReference type="EMBL" id="GECZ01008227">
    <property type="protein sequence ID" value="JAS61542.1"/>
    <property type="molecule type" value="Transcribed_RNA"/>
</dbReference>
<feature type="domain" description="ANKLE2 third alpha/beta" evidence="1">
    <location>
        <begin position="1"/>
        <end position="101"/>
    </location>
</feature>
<sequence>VPILRYKGEMLAMIGEPFKKTCPNYNGKNALSPKMEVHAFAGPMAIDEAKDFYKKLKTPPRITTKELKENKNLSKKLNISQRFSEKGIERIGKQLAKEANV</sequence>
<proteinExistence type="predicted"/>
<evidence type="ECO:0000259" key="1">
    <source>
        <dbReference type="Pfam" id="PF24567"/>
    </source>
</evidence>
<name>A0A1B6GGH7_9HEMI</name>
<organism evidence="2">
    <name type="scientific">Cuerna arida</name>
    <dbReference type="NCBI Taxonomy" id="1464854"/>
    <lineage>
        <taxon>Eukaryota</taxon>
        <taxon>Metazoa</taxon>
        <taxon>Ecdysozoa</taxon>
        <taxon>Arthropoda</taxon>
        <taxon>Hexapoda</taxon>
        <taxon>Insecta</taxon>
        <taxon>Pterygota</taxon>
        <taxon>Neoptera</taxon>
        <taxon>Paraneoptera</taxon>
        <taxon>Hemiptera</taxon>
        <taxon>Auchenorrhyncha</taxon>
        <taxon>Membracoidea</taxon>
        <taxon>Cicadellidae</taxon>
        <taxon>Cicadellinae</taxon>
        <taxon>Proconiini</taxon>
        <taxon>Cuerna</taxon>
    </lineage>
</organism>
<dbReference type="Pfam" id="PF24567">
    <property type="entry name" value="ANKLE2_3rd"/>
    <property type="match status" value="1"/>
</dbReference>
<feature type="non-terminal residue" evidence="2">
    <location>
        <position position="101"/>
    </location>
</feature>